<sequence>MSFCRTPAVLPPTTASTLSRSMSEAELFKLLSKGASFRPLDSRDAEDLIGPFTSMSTSYGKLRYHHPNSSECENDGGFRATGMFRFTQEEREGKRNDIYHRWHQNRPYLKIRPRILYESIRPREVCRDNLDGFWNYDWSPEGRLERMRGLRERIANIQRSAEEKVLARDKNNLNARRRSRRLIDSFGITDDLI</sequence>
<keyword evidence="2" id="KW-1185">Reference proteome</keyword>
<proteinExistence type="predicted"/>
<accession>A0A7J6RAM7</accession>
<comment type="caution">
    <text evidence="1">The sequence shown here is derived from an EMBL/GenBank/DDBJ whole genome shotgun (WGS) entry which is preliminary data.</text>
</comment>
<gene>
    <name evidence="1" type="ORF">FOZ63_001791</name>
</gene>
<organism evidence="1 2">
    <name type="scientific">Perkinsus olseni</name>
    <name type="common">Perkinsus atlanticus</name>
    <dbReference type="NCBI Taxonomy" id="32597"/>
    <lineage>
        <taxon>Eukaryota</taxon>
        <taxon>Sar</taxon>
        <taxon>Alveolata</taxon>
        <taxon>Perkinsozoa</taxon>
        <taxon>Perkinsea</taxon>
        <taxon>Perkinsida</taxon>
        <taxon>Perkinsidae</taxon>
        <taxon>Perkinsus</taxon>
    </lineage>
</organism>
<dbReference type="EMBL" id="JABANO010026976">
    <property type="protein sequence ID" value="KAF4717617.1"/>
    <property type="molecule type" value="Genomic_DNA"/>
</dbReference>
<evidence type="ECO:0000313" key="1">
    <source>
        <dbReference type="EMBL" id="KAF4717617.1"/>
    </source>
</evidence>
<reference evidence="1 2" key="1">
    <citation type="submission" date="2020-04" db="EMBL/GenBank/DDBJ databases">
        <title>Perkinsus olseni comparative genomics.</title>
        <authorList>
            <person name="Bogema D.R."/>
        </authorList>
    </citation>
    <scope>NUCLEOTIDE SEQUENCE [LARGE SCALE GENOMIC DNA]</scope>
    <source>
        <strain evidence="1 2">ATCC PRA-207</strain>
    </source>
</reference>
<name>A0A7J6RAM7_PEROL</name>
<evidence type="ECO:0000313" key="2">
    <source>
        <dbReference type="Proteomes" id="UP000553632"/>
    </source>
</evidence>
<protein>
    <submittedName>
        <fullName evidence="1">Uncharacterized protein</fullName>
    </submittedName>
</protein>
<dbReference type="AlphaFoldDB" id="A0A7J6RAM7"/>
<dbReference type="Proteomes" id="UP000553632">
    <property type="component" value="Unassembled WGS sequence"/>
</dbReference>